<comment type="caution">
    <text evidence="1">The sequence shown here is derived from an EMBL/GenBank/DDBJ whole genome shotgun (WGS) entry which is preliminary data.</text>
</comment>
<dbReference type="RefSeq" id="WP_188049439.1">
    <property type="nucleotide sequence ID" value="NZ_JALNUB010000001.1"/>
</dbReference>
<reference evidence="1" key="1">
    <citation type="submission" date="2022-04" db="EMBL/GenBank/DDBJ databases">
        <title>Flavobacterium pygoscelis sp. nov. isolated from Chinstrap chick (Pygoscelis antarcticus).</title>
        <authorList>
            <person name="Irgang R."/>
            <person name="Poblete-Morales M."/>
            <person name="Avendano-Herrera R."/>
        </authorList>
    </citation>
    <scope>NUCLEOTIDE SEQUENCE</scope>
    <source>
        <strain evidence="1">I-SCBP12n</strain>
    </source>
</reference>
<dbReference type="EMBL" id="JALNUB010000001">
    <property type="protein sequence ID" value="MCK8140644.1"/>
    <property type="molecule type" value="Genomic_DNA"/>
</dbReference>
<sequence>MSVISQKSELIKWISSIEDPFILEQINQFKKQKQVQFENELKTAISGEELKKRTTHFLKSLDWKK</sequence>
<keyword evidence="2" id="KW-1185">Reference proteome</keyword>
<dbReference type="Proteomes" id="UP001139260">
    <property type="component" value="Unassembled WGS sequence"/>
</dbReference>
<name>A0A9X1XNZ0_9FLAO</name>
<dbReference type="AlphaFoldDB" id="A0A9X1XNZ0"/>
<evidence type="ECO:0000313" key="1">
    <source>
        <dbReference type="EMBL" id="MCK8140644.1"/>
    </source>
</evidence>
<organism evidence="1 2">
    <name type="scientific">Flavobacterium pygoscelis</name>
    <dbReference type="NCBI Taxonomy" id="2893176"/>
    <lineage>
        <taxon>Bacteria</taxon>
        <taxon>Pseudomonadati</taxon>
        <taxon>Bacteroidota</taxon>
        <taxon>Flavobacteriia</taxon>
        <taxon>Flavobacteriales</taxon>
        <taxon>Flavobacteriaceae</taxon>
        <taxon>Flavobacterium</taxon>
    </lineage>
</organism>
<proteinExistence type="predicted"/>
<evidence type="ECO:0000313" key="2">
    <source>
        <dbReference type="Proteomes" id="UP001139260"/>
    </source>
</evidence>
<accession>A0A9X1XNZ0</accession>
<protein>
    <submittedName>
        <fullName evidence="1">Uncharacterized protein</fullName>
    </submittedName>
</protein>
<gene>
    <name evidence="1" type="ORF">MW871_01930</name>
</gene>